<gene>
    <name evidence="11" type="primary">IL6</name>
</gene>
<sequence>MTKLFLDELSQDSMVIITSLLKGCLLAAAALPLLLGASASPILDSSGEEQFSEDPSSRTSPARDLQLANCKYLAIMLRRKAFTWKEELCKEQTICKNNTEIILQNNLHFPKISVEDECPPRKFNKERCLRGISDGLYVYQAFLEYIEETFVSKEQETAFIWPRTKHLANTLKSMMNTPDTVSTPNPATKEALSTQLRAHTGWNRKVIHYLILQNYISFMEKTVRAIRAVRGWESECLTSGA</sequence>
<dbReference type="Gene3D" id="1.20.1250.10">
    <property type="match status" value="1"/>
</dbReference>
<dbReference type="GeneID" id="107116125"/>
<evidence type="ECO:0000256" key="8">
    <source>
        <dbReference type="ARBA" id="ARBA00023157"/>
    </source>
</evidence>
<evidence type="ECO:0000313" key="10">
    <source>
        <dbReference type="Proteomes" id="UP000694871"/>
    </source>
</evidence>
<keyword evidence="7" id="KW-0339">Growth factor</keyword>
<evidence type="ECO:0000256" key="6">
    <source>
        <dbReference type="ARBA" id="ARBA00022525"/>
    </source>
</evidence>
<dbReference type="PROSITE" id="PS00254">
    <property type="entry name" value="INTERLEUKIN_6"/>
    <property type="match status" value="1"/>
</dbReference>
<reference evidence="11" key="1">
    <citation type="submission" date="2025-08" db="UniProtKB">
        <authorList>
            <consortium name="RefSeq"/>
        </authorList>
    </citation>
    <scope>IDENTIFICATION</scope>
</reference>
<evidence type="ECO:0000256" key="4">
    <source>
        <dbReference type="ARBA" id="ARBA00022486"/>
    </source>
</evidence>
<dbReference type="PANTHER" id="PTHR48494:SF1">
    <property type="entry name" value="INTERLEUKIN-6"/>
    <property type="match status" value="1"/>
</dbReference>
<keyword evidence="4" id="KW-0011">Acute phase</keyword>
<evidence type="ECO:0000313" key="11">
    <source>
        <dbReference type="RefSeq" id="XP_015273481.1"/>
    </source>
</evidence>
<dbReference type="InterPro" id="IPR030473">
    <property type="entry name" value="IL6/GCSF/MGF_CS"/>
</dbReference>
<dbReference type="InterPro" id="IPR030474">
    <property type="entry name" value="IL-6/GCSF/MGF"/>
</dbReference>
<dbReference type="PRINTS" id="PR00434">
    <property type="entry name" value="INTERLEUKIN6"/>
</dbReference>
<comment type="function">
    <text evidence="9">Cytokine with a wide variety of biological functions in immunity, tissue regeneration, and metabolism. Binds to IL6R, then the complex associates to the signaling subunit IL6ST/gp130 to trigger the intracellular IL6-signaling pathway. The interaction with the membrane-bound IL6R and IL6ST stimulates 'classic signaling', whereas the binding of IL6 and soluble IL6R to IL6ST stimulates 'trans-signaling'. Alternatively, 'cluster signaling' occurs when membrane-bound IL6:IL6R complexes on transmitter cells activate IL6ST receptors on neighboring receiver cells.</text>
</comment>
<organism evidence="10 11">
    <name type="scientific">Gekko japonicus</name>
    <name type="common">Schlegel's Japanese gecko</name>
    <dbReference type="NCBI Taxonomy" id="146911"/>
    <lineage>
        <taxon>Eukaryota</taxon>
        <taxon>Metazoa</taxon>
        <taxon>Chordata</taxon>
        <taxon>Craniata</taxon>
        <taxon>Vertebrata</taxon>
        <taxon>Euteleostomi</taxon>
        <taxon>Lepidosauria</taxon>
        <taxon>Squamata</taxon>
        <taxon>Bifurcata</taxon>
        <taxon>Gekkota</taxon>
        <taxon>Gekkonidae</taxon>
        <taxon>Gekkoninae</taxon>
        <taxon>Gekko</taxon>
    </lineage>
</organism>
<keyword evidence="10" id="KW-1185">Reference proteome</keyword>
<evidence type="ECO:0000256" key="1">
    <source>
        <dbReference type="ARBA" id="ARBA00004613"/>
    </source>
</evidence>
<dbReference type="SUPFAM" id="SSF47266">
    <property type="entry name" value="4-helical cytokines"/>
    <property type="match status" value="1"/>
</dbReference>
<dbReference type="InterPro" id="IPR009079">
    <property type="entry name" value="4_helix_cytokine-like_core"/>
</dbReference>
<evidence type="ECO:0000256" key="7">
    <source>
        <dbReference type="ARBA" id="ARBA00023030"/>
    </source>
</evidence>
<evidence type="ECO:0000256" key="5">
    <source>
        <dbReference type="ARBA" id="ARBA00022514"/>
    </source>
</evidence>
<dbReference type="SMART" id="SM00126">
    <property type="entry name" value="IL6"/>
    <property type="match status" value="1"/>
</dbReference>
<dbReference type="InterPro" id="IPR003574">
    <property type="entry name" value="IL-6-like"/>
</dbReference>
<evidence type="ECO:0000256" key="2">
    <source>
        <dbReference type="ARBA" id="ARBA00007432"/>
    </source>
</evidence>
<dbReference type="PANTHER" id="PTHR48494">
    <property type="entry name" value="INTERLEUKIN-6"/>
    <property type="match status" value="1"/>
</dbReference>
<proteinExistence type="inferred from homology"/>
<keyword evidence="5" id="KW-0202">Cytokine</keyword>
<dbReference type="RefSeq" id="XP_015273481.1">
    <property type="nucleotide sequence ID" value="XM_015417995.1"/>
</dbReference>
<comment type="subcellular location">
    <subcellularLocation>
        <location evidence="1">Secreted</location>
    </subcellularLocation>
</comment>
<keyword evidence="6" id="KW-0964">Secreted</keyword>
<evidence type="ECO:0000256" key="9">
    <source>
        <dbReference type="ARBA" id="ARBA00023441"/>
    </source>
</evidence>
<name>A0ABM1KIE4_GEKJA</name>
<dbReference type="Pfam" id="PF00489">
    <property type="entry name" value="IL6"/>
    <property type="match status" value="1"/>
</dbReference>
<evidence type="ECO:0000256" key="3">
    <source>
        <dbReference type="ARBA" id="ARBA00019464"/>
    </source>
</evidence>
<dbReference type="Proteomes" id="UP000694871">
    <property type="component" value="Unplaced"/>
</dbReference>
<comment type="similarity">
    <text evidence="2">Belongs to the IL-6 superfamily.</text>
</comment>
<accession>A0ABM1KIE4</accession>
<keyword evidence="8" id="KW-1015">Disulfide bond</keyword>
<dbReference type="PRINTS" id="PR00433">
    <property type="entry name" value="IL6GCSFMGF"/>
</dbReference>
<protein>
    <recommendedName>
        <fullName evidence="3">Interleukin-6</fullName>
    </recommendedName>
</protein>